<evidence type="ECO:0000313" key="3">
    <source>
        <dbReference type="Proteomes" id="UP001642260"/>
    </source>
</evidence>
<name>A0ABC8KYK2_ERUVS</name>
<gene>
    <name evidence="2" type="ORF">ERUC_LOCUS27157</name>
</gene>
<evidence type="ECO:0000256" key="1">
    <source>
        <dbReference type="SAM" id="MobiDB-lite"/>
    </source>
</evidence>
<dbReference type="AlphaFoldDB" id="A0ABC8KYK2"/>
<accession>A0ABC8KYK2</accession>
<sequence>MGSRGDSQDKTFDPNYVPLDTVDLETQNPIDRLVAEETNVDRVAEDDVACIPEKKQGSKRKLISLVNETDDSDVEITPSTQKNKPRRKTSFGTASRKPML</sequence>
<dbReference type="Proteomes" id="UP001642260">
    <property type="component" value="Unassembled WGS sequence"/>
</dbReference>
<comment type="caution">
    <text evidence="2">The sequence shown here is derived from an EMBL/GenBank/DDBJ whole genome shotgun (WGS) entry which is preliminary data.</text>
</comment>
<proteinExistence type="predicted"/>
<evidence type="ECO:0000313" key="2">
    <source>
        <dbReference type="EMBL" id="CAH8361401.1"/>
    </source>
</evidence>
<keyword evidence="3" id="KW-1185">Reference proteome</keyword>
<feature type="region of interest" description="Disordered" evidence="1">
    <location>
        <begin position="69"/>
        <end position="100"/>
    </location>
</feature>
<organism evidence="2 3">
    <name type="scientific">Eruca vesicaria subsp. sativa</name>
    <name type="common">Garden rocket</name>
    <name type="synonym">Eruca sativa</name>
    <dbReference type="NCBI Taxonomy" id="29727"/>
    <lineage>
        <taxon>Eukaryota</taxon>
        <taxon>Viridiplantae</taxon>
        <taxon>Streptophyta</taxon>
        <taxon>Embryophyta</taxon>
        <taxon>Tracheophyta</taxon>
        <taxon>Spermatophyta</taxon>
        <taxon>Magnoliopsida</taxon>
        <taxon>eudicotyledons</taxon>
        <taxon>Gunneridae</taxon>
        <taxon>Pentapetalae</taxon>
        <taxon>rosids</taxon>
        <taxon>malvids</taxon>
        <taxon>Brassicales</taxon>
        <taxon>Brassicaceae</taxon>
        <taxon>Brassiceae</taxon>
        <taxon>Eruca</taxon>
    </lineage>
</organism>
<protein>
    <submittedName>
        <fullName evidence="2">Uncharacterized protein</fullName>
    </submittedName>
</protein>
<reference evidence="2 3" key="1">
    <citation type="submission" date="2022-03" db="EMBL/GenBank/DDBJ databases">
        <authorList>
            <person name="Macdonald S."/>
            <person name="Ahmed S."/>
            <person name="Newling K."/>
        </authorList>
    </citation>
    <scope>NUCLEOTIDE SEQUENCE [LARGE SCALE GENOMIC DNA]</scope>
</reference>
<dbReference type="EMBL" id="CAKOAT010305821">
    <property type="protein sequence ID" value="CAH8361401.1"/>
    <property type="molecule type" value="Genomic_DNA"/>
</dbReference>